<dbReference type="Proteomes" id="UP001225356">
    <property type="component" value="Unassembled WGS sequence"/>
</dbReference>
<keyword evidence="2" id="KW-1185">Reference proteome</keyword>
<protein>
    <submittedName>
        <fullName evidence="1">Uncharacterized protein</fullName>
    </submittedName>
</protein>
<dbReference type="EMBL" id="JAUSQU010000001">
    <property type="protein sequence ID" value="MDP9844986.1"/>
    <property type="molecule type" value="Genomic_DNA"/>
</dbReference>
<comment type="caution">
    <text evidence="1">The sequence shown here is derived from an EMBL/GenBank/DDBJ whole genome shotgun (WGS) entry which is preliminary data.</text>
</comment>
<accession>A0ABT9QF74</accession>
<reference evidence="1 2" key="1">
    <citation type="submission" date="2023-07" db="EMBL/GenBank/DDBJ databases">
        <title>Sequencing the genomes of 1000 actinobacteria strains.</title>
        <authorList>
            <person name="Klenk H.-P."/>
        </authorList>
    </citation>
    <scope>NUCLEOTIDE SEQUENCE [LARGE SCALE GENOMIC DNA]</scope>
    <source>
        <strain evidence="1 2">DSM 46740</strain>
    </source>
</reference>
<gene>
    <name evidence="1" type="ORF">J2853_004197</name>
</gene>
<proteinExistence type="predicted"/>
<evidence type="ECO:0000313" key="1">
    <source>
        <dbReference type="EMBL" id="MDP9844986.1"/>
    </source>
</evidence>
<sequence length="111" mass="11952">MKISETRPPADDGVSYDAAAAFPYGLYGLSFIDPPGGRVFDLAVQRGIVTAELLTQPLKIDTVAAVLQLTRDLCLLRLRSTPPHWLYSLMQVVLDLSSLSVSLSELPPGPG</sequence>
<organism evidence="1 2">
    <name type="scientific">Streptosporangium lutulentum</name>
    <dbReference type="NCBI Taxonomy" id="1461250"/>
    <lineage>
        <taxon>Bacteria</taxon>
        <taxon>Bacillati</taxon>
        <taxon>Actinomycetota</taxon>
        <taxon>Actinomycetes</taxon>
        <taxon>Streptosporangiales</taxon>
        <taxon>Streptosporangiaceae</taxon>
        <taxon>Streptosporangium</taxon>
    </lineage>
</organism>
<name>A0ABT9QF74_9ACTN</name>
<evidence type="ECO:0000313" key="2">
    <source>
        <dbReference type="Proteomes" id="UP001225356"/>
    </source>
</evidence>